<protein>
    <submittedName>
        <fullName evidence="1">Uncharacterized protein</fullName>
    </submittedName>
</protein>
<organism evidence="1">
    <name type="scientific">Brassica oleracea</name>
    <name type="common">Wild cabbage</name>
    <dbReference type="NCBI Taxonomy" id="3712"/>
    <lineage>
        <taxon>Eukaryota</taxon>
        <taxon>Viridiplantae</taxon>
        <taxon>Streptophyta</taxon>
        <taxon>Embryophyta</taxon>
        <taxon>Tracheophyta</taxon>
        <taxon>Spermatophyta</taxon>
        <taxon>Magnoliopsida</taxon>
        <taxon>eudicotyledons</taxon>
        <taxon>Gunneridae</taxon>
        <taxon>Pentapetalae</taxon>
        <taxon>rosids</taxon>
        <taxon>malvids</taxon>
        <taxon>Brassicales</taxon>
        <taxon>Brassicaceae</taxon>
        <taxon>Brassiceae</taxon>
        <taxon>Brassica</taxon>
    </lineage>
</organism>
<name>A0A3P6CSV4_BRAOL</name>
<evidence type="ECO:0000313" key="1">
    <source>
        <dbReference type="EMBL" id="VDD21613.1"/>
    </source>
</evidence>
<accession>A0A3P6CSV4</accession>
<proteinExistence type="predicted"/>
<dbReference type="AlphaFoldDB" id="A0A3P6CSV4"/>
<dbReference type="EMBL" id="LR031874">
    <property type="protein sequence ID" value="VDD21613.1"/>
    <property type="molecule type" value="Genomic_DNA"/>
</dbReference>
<sequence length="55" mass="6231">MSLSDYPFQRKRLAIISDATLVKLKVHCFVPLALELVFMLTPSWRAKALLLKSVA</sequence>
<reference evidence="1" key="1">
    <citation type="submission" date="2018-11" db="EMBL/GenBank/DDBJ databases">
        <authorList>
            <consortium name="Genoscope - CEA"/>
            <person name="William W."/>
        </authorList>
    </citation>
    <scope>NUCLEOTIDE SEQUENCE</scope>
</reference>
<gene>
    <name evidence="1" type="ORF">BOLC2T07877H</name>
</gene>